<dbReference type="Proteomes" id="UP001207408">
    <property type="component" value="Unassembled WGS sequence"/>
</dbReference>
<feature type="domain" description="Secretion system C-terminal sorting" evidence="2">
    <location>
        <begin position="829"/>
        <end position="902"/>
    </location>
</feature>
<dbReference type="RefSeq" id="WP_301199536.1">
    <property type="nucleotide sequence ID" value="NZ_JAPDPI010000020.1"/>
</dbReference>
<evidence type="ECO:0000313" key="3">
    <source>
        <dbReference type="EMBL" id="MCW3806164.1"/>
    </source>
</evidence>
<evidence type="ECO:0000313" key="4">
    <source>
        <dbReference type="Proteomes" id="UP001207408"/>
    </source>
</evidence>
<proteinExistence type="predicted"/>
<organism evidence="3 4">
    <name type="scientific">Plebeiibacterium marinum</name>
    <dbReference type="NCBI Taxonomy" id="2992111"/>
    <lineage>
        <taxon>Bacteria</taxon>
        <taxon>Pseudomonadati</taxon>
        <taxon>Bacteroidota</taxon>
        <taxon>Bacteroidia</taxon>
        <taxon>Marinilabiliales</taxon>
        <taxon>Marinilabiliaceae</taxon>
        <taxon>Plebeiibacterium</taxon>
    </lineage>
</organism>
<dbReference type="InterPro" id="IPR026444">
    <property type="entry name" value="Secre_tail"/>
</dbReference>
<dbReference type="InterPro" id="IPR036439">
    <property type="entry name" value="Dockerin_dom_sf"/>
</dbReference>
<evidence type="ECO:0000259" key="1">
    <source>
        <dbReference type="Pfam" id="PF13229"/>
    </source>
</evidence>
<dbReference type="SMART" id="SM00710">
    <property type="entry name" value="PbH1"/>
    <property type="match status" value="13"/>
</dbReference>
<dbReference type="InterPro" id="IPR006626">
    <property type="entry name" value="PbH1"/>
</dbReference>
<dbReference type="NCBIfam" id="TIGR04183">
    <property type="entry name" value="Por_Secre_tail"/>
    <property type="match status" value="1"/>
</dbReference>
<dbReference type="SUPFAM" id="SSF51126">
    <property type="entry name" value="Pectin lyase-like"/>
    <property type="match status" value="2"/>
</dbReference>
<feature type="domain" description="Right handed beta helix" evidence="1">
    <location>
        <begin position="419"/>
        <end position="564"/>
    </location>
</feature>
<sequence length="904" mass="99241">MKKLILSLIVILSALPIYGQTLPVKDVSGLVINTNMTFDSDTVYVVDISNMYIKEGATLTIQSGTIIKLRIASIYVNGILNLQGTDSDPVIFTSYFDDDYGGDTNNDNYSSYPSDGSWGHIEYSNSNNVISNCIIKYGGYDGGTVAQGSIYLNGCGFDITRCKIFNSHFCGIAIENSPSIDFTLSQNEINNCPRGVYLSELGFGNIEFSNNKIETSENGLILSSSNSNVNINNNILEDCNYAIHTINSDPVIENNTINNTGDGTIRYPFYHEGNNFPTIQNNVLSGTTFWAIALGGRITQSVTLPELNDNYLFPYVIIDDLLIDASLQIPSGTVIKLKNSFITVNGLLNINSSTEEPVIFTSYKDDTYGGDSNGDGYSTTPSARDWGYIKYQNSNNILSNCIFKYGGAGYNSAIYRGTIWLENCNLNISNCDISDSHICGIWIQNNEQPISIENVKIRNSGQGIAIYDGQGIPSVSITNSFFGKNTYGISTKNTSINLSKNVFLSNEYGIKLTNGIDLDIEDNLFNESSETALHIISTDDINPEITLTSNTFKNSSNYHIKVENFADPSTSVIDASNNYWSEKTNSEIDTKIYDYSDDNTSPVVNYSPFLSAEDGNKLCVADFNFSGRVDGFDLSQLANSFGAQLGDDNYDETTDLDGSTRVDGLDLAYLGLRFGSEGNCEPIYSLLKSGSVDNFEIYLEQIEESTEFDIWSVTAKNITSCIGGDIQIDINNSNISKYEVNLGESFSSNINPLLLHLLNKAEIKLGFYADAQMIDGELFTLKLYKNSGVKTDLVVSSGTILQESGEVITISSTSTSIDNNCEINGVSVSPNPFSDNLKINLLNYEAVNVPIAIELYDISGEKKKSMFLIGESEINIGTSDLANGLYILKVQFEKTVWIEKIVKK</sequence>
<dbReference type="Gene3D" id="1.10.1330.10">
    <property type="entry name" value="Dockerin domain"/>
    <property type="match status" value="1"/>
</dbReference>
<accession>A0AAE3ME84</accession>
<evidence type="ECO:0000259" key="2">
    <source>
        <dbReference type="Pfam" id="PF18962"/>
    </source>
</evidence>
<dbReference type="Pfam" id="PF18962">
    <property type="entry name" value="Por_Secre_tail"/>
    <property type="match status" value="1"/>
</dbReference>
<dbReference type="InterPro" id="IPR012334">
    <property type="entry name" value="Pectin_lyas_fold"/>
</dbReference>
<gene>
    <name evidence="3" type="ORF">OM074_11060</name>
</gene>
<dbReference type="AlphaFoldDB" id="A0AAE3ME84"/>
<protein>
    <submittedName>
        <fullName evidence="3">Right-handed parallel beta-helix repeat-containing protein</fullName>
    </submittedName>
</protein>
<reference evidence="3" key="1">
    <citation type="submission" date="2022-10" db="EMBL/GenBank/DDBJ databases">
        <authorList>
            <person name="Yu W.X."/>
        </authorList>
    </citation>
    <scope>NUCLEOTIDE SEQUENCE</scope>
    <source>
        <strain evidence="3">D04</strain>
    </source>
</reference>
<name>A0AAE3ME84_9BACT</name>
<comment type="caution">
    <text evidence="3">The sequence shown here is derived from an EMBL/GenBank/DDBJ whole genome shotgun (WGS) entry which is preliminary data.</text>
</comment>
<dbReference type="GO" id="GO:0000272">
    <property type="term" value="P:polysaccharide catabolic process"/>
    <property type="evidence" value="ECO:0007669"/>
    <property type="project" value="InterPro"/>
</dbReference>
<dbReference type="Gene3D" id="2.160.20.10">
    <property type="entry name" value="Single-stranded right-handed beta-helix, Pectin lyase-like"/>
    <property type="match status" value="2"/>
</dbReference>
<dbReference type="EMBL" id="JAPDPI010000020">
    <property type="protein sequence ID" value="MCW3806164.1"/>
    <property type="molecule type" value="Genomic_DNA"/>
</dbReference>
<dbReference type="Pfam" id="PF13229">
    <property type="entry name" value="Beta_helix"/>
    <property type="match status" value="2"/>
</dbReference>
<dbReference type="InterPro" id="IPR011050">
    <property type="entry name" value="Pectin_lyase_fold/virulence"/>
</dbReference>
<dbReference type="InterPro" id="IPR039448">
    <property type="entry name" value="Beta_helix"/>
</dbReference>
<keyword evidence="4" id="KW-1185">Reference proteome</keyword>
<feature type="domain" description="Right handed beta helix" evidence="1">
    <location>
        <begin position="150"/>
        <end position="292"/>
    </location>
</feature>